<dbReference type="AlphaFoldDB" id="A0A1J7J0G6"/>
<dbReference type="InterPro" id="IPR050316">
    <property type="entry name" value="Tyrosinase/Hemocyanin"/>
</dbReference>
<gene>
    <name evidence="5" type="ORF">CONLIGDRAFT_570587</name>
</gene>
<dbReference type="InParanoid" id="A0A1J7J0G6"/>
<dbReference type="InterPro" id="IPR002227">
    <property type="entry name" value="Tyrosinase_Cu-bd"/>
</dbReference>
<dbReference type="Proteomes" id="UP000182658">
    <property type="component" value="Unassembled WGS sequence"/>
</dbReference>
<feature type="signal peptide" evidence="3">
    <location>
        <begin position="1"/>
        <end position="18"/>
    </location>
</feature>
<reference evidence="5 6" key="1">
    <citation type="submission" date="2016-10" db="EMBL/GenBank/DDBJ databases">
        <title>Draft genome sequence of Coniochaeta ligniaria NRRL30616, a lignocellulolytic fungus for bioabatement of inhibitors in plant biomass hydrolysates.</title>
        <authorList>
            <consortium name="DOE Joint Genome Institute"/>
            <person name="Jimenez D.J."/>
            <person name="Hector R.E."/>
            <person name="Riley R."/>
            <person name="Sun H."/>
            <person name="Grigoriev I.V."/>
            <person name="Van Elsas J.D."/>
            <person name="Nichols N.N."/>
        </authorList>
    </citation>
    <scope>NUCLEOTIDE SEQUENCE [LARGE SCALE GENOMIC DNA]</scope>
    <source>
        <strain evidence="5 6">NRRL 30616</strain>
    </source>
</reference>
<evidence type="ECO:0000256" key="3">
    <source>
        <dbReference type="SAM" id="SignalP"/>
    </source>
</evidence>
<dbReference type="SUPFAM" id="SSF48056">
    <property type="entry name" value="Di-copper centre-containing domain"/>
    <property type="match status" value="1"/>
</dbReference>
<dbReference type="PANTHER" id="PTHR11474:SF125">
    <property type="entry name" value="N-ACETYL-6-HYDROXYTRYPTOPHAN OXIDASE IVOB-RELATED"/>
    <property type="match status" value="1"/>
</dbReference>
<dbReference type="InterPro" id="IPR008922">
    <property type="entry name" value="Di-copper_centre_dom_sf"/>
</dbReference>
<organism evidence="5 6">
    <name type="scientific">Coniochaeta ligniaria NRRL 30616</name>
    <dbReference type="NCBI Taxonomy" id="1408157"/>
    <lineage>
        <taxon>Eukaryota</taxon>
        <taxon>Fungi</taxon>
        <taxon>Dikarya</taxon>
        <taxon>Ascomycota</taxon>
        <taxon>Pezizomycotina</taxon>
        <taxon>Sordariomycetes</taxon>
        <taxon>Sordariomycetidae</taxon>
        <taxon>Coniochaetales</taxon>
        <taxon>Coniochaetaceae</taxon>
        <taxon>Coniochaeta</taxon>
    </lineage>
</organism>
<dbReference type="EMBL" id="KV875094">
    <property type="protein sequence ID" value="OIW32989.1"/>
    <property type="molecule type" value="Genomic_DNA"/>
</dbReference>
<evidence type="ECO:0000313" key="5">
    <source>
        <dbReference type="EMBL" id="OIW32989.1"/>
    </source>
</evidence>
<accession>A0A1J7J0G6</accession>
<evidence type="ECO:0000313" key="6">
    <source>
        <dbReference type="Proteomes" id="UP000182658"/>
    </source>
</evidence>
<evidence type="ECO:0000256" key="2">
    <source>
        <dbReference type="ARBA" id="ARBA00023002"/>
    </source>
</evidence>
<dbReference type="PRINTS" id="PR00092">
    <property type="entry name" value="TYROSINASE"/>
</dbReference>
<dbReference type="Gene3D" id="1.10.1280.10">
    <property type="entry name" value="Di-copper center containing domain from catechol oxidase"/>
    <property type="match status" value="1"/>
</dbReference>
<name>A0A1J7J0G6_9PEZI</name>
<sequence>MWLRLLVVVALLCGLALATADAGYAYSQAEVKSGKALSSLSQKAYSNVMSRMGQQAKGSTCTAKNIRIRKEWRTLASQDKKSFIDAVKCVRAKPSLYPAGAVPGSKSLYDDFIAVHLNQTLFIHLTGTFLTWHRYYIWWYEKQLNTCGYSGTLPYWEWGLDVNKVEASPIFDGSPLSLGGNGKFIPHAGLMMPQPIPPTVISIPPGTGSGCVTTGPFGALTMRLGPVAMPNYGSTNSTSVADPLGDNLRCLKRDLNSFVAARYSSFRNSTSLVLESADVERFQAVMQGDPRYVTGELGVHGGGHFTIGGDPGSDPFISPGDPVFYLHHSQVDRLYWIWQNLDWTNRQAYSPLFNVFGTSTFLSFPPTTNVTVDDNIDLGVLTTPVAIKNLMDTIGGLPLCYVYL</sequence>
<keyword evidence="6" id="KW-1185">Reference proteome</keyword>
<evidence type="ECO:0000256" key="1">
    <source>
        <dbReference type="ARBA" id="ARBA00022723"/>
    </source>
</evidence>
<dbReference type="OrthoDB" id="6132182at2759"/>
<dbReference type="PROSITE" id="PS00498">
    <property type="entry name" value="TYROSINASE_2"/>
    <property type="match status" value="1"/>
</dbReference>
<dbReference type="GO" id="GO:0046872">
    <property type="term" value="F:metal ion binding"/>
    <property type="evidence" value="ECO:0007669"/>
    <property type="project" value="UniProtKB-KW"/>
</dbReference>
<keyword evidence="3" id="KW-0732">Signal</keyword>
<dbReference type="Pfam" id="PF00264">
    <property type="entry name" value="Tyrosinase"/>
    <property type="match status" value="1"/>
</dbReference>
<feature type="chain" id="PRO_5012588737" evidence="3">
    <location>
        <begin position="19"/>
        <end position="404"/>
    </location>
</feature>
<dbReference type="PANTHER" id="PTHR11474">
    <property type="entry name" value="TYROSINASE FAMILY MEMBER"/>
    <property type="match status" value="1"/>
</dbReference>
<keyword evidence="2" id="KW-0560">Oxidoreductase</keyword>
<keyword evidence="1" id="KW-0479">Metal-binding</keyword>
<proteinExistence type="predicted"/>
<feature type="domain" description="Tyrosinase copper-binding" evidence="4">
    <location>
        <begin position="321"/>
        <end position="332"/>
    </location>
</feature>
<dbReference type="GO" id="GO:0016491">
    <property type="term" value="F:oxidoreductase activity"/>
    <property type="evidence" value="ECO:0007669"/>
    <property type="project" value="UniProtKB-KW"/>
</dbReference>
<dbReference type="STRING" id="1408157.A0A1J7J0G6"/>
<protein>
    <submittedName>
        <fullName evidence="5">Tyrosinase central domain-containing protein</fullName>
    </submittedName>
</protein>
<evidence type="ECO:0000259" key="4">
    <source>
        <dbReference type="PROSITE" id="PS00498"/>
    </source>
</evidence>